<reference evidence="1 2" key="1">
    <citation type="submission" date="2020-03" db="EMBL/GenBank/DDBJ databases">
        <title>Draft Genome Sequence of Cudoniella acicularis.</title>
        <authorList>
            <person name="Buettner E."/>
            <person name="Kellner H."/>
        </authorList>
    </citation>
    <scope>NUCLEOTIDE SEQUENCE [LARGE SCALE GENOMIC DNA]</scope>
    <source>
        <strain evidence="1 2">DSM 108380</strain>
    </source>
</reference>
<dbReference type="AlphaFoldDB" id="A0A8H4VX68"/>
<protein>
    <recommendedName>
        <fullName evidence="3">Nucleoside 2-deoxyribosyltransferase</fullName>
    </recommendedName>
</protein>
<dbReference type="OrthoDB" id="2893324at2759"/>
<evidence type="ECO:0000313" key="2">
    <source>
        <dbReference type="Proteomes" id="UP000566819"/>
    </source>
</evidence>
<dbReference type="EMBL" id="JAAMPI010001353">
    <property type="protein sequence ID" value="KAF4625542.1"/>
    <property type="molecule type" value="Genomic_DNA"/>
</dbReference>
<dbReference type="Proteomes" id="UP000566819">
    <property type="component" value="Unassembled WGS sequence"/>
</dbReference>
<dbReference type="InterPro" id="IPR039470">
    <property type="entry name" value="Nuc_deoxyri_tr2"/>
</dbReference>
<accession>A0A8H4VX68</accession>
<proteinExistence type="predicted"/>
<name>A0A8H4VX68_9HELO</name>
<organism evidence="1 2">
    <name type="scientific">Cudoniella acicularis</name>
    <dbReference type="NCBI Taxonomy" id="354080"/>
    <lineage>
        <taxon>Eukaryota</taxon>
        <taxon>Fungi</taxon>
        <taxon>Dikarya</taxon>
        <taxon>Ascomycota</taxon>
        <taxon>Pezizomycotina</taxon>
        <taxon>Leotiomycetes</taxon>
        <taxon>Helotiales</taxon>
        <taxon>Tricladiaceae</taxon>
        <taxon>Cudoniella</taxon>
    </lineage>
</organism>
<sequence length="190" mass="21296">MDLGRGSDAEAIDVGKVAALGLKRQHWKPPYRGEVGAASVFLAGSIEMGKATRWQEYLAGEIIEAVGLDVTVFDPRRDDWDPEWKQREDCPPFKAQVEWELEFLERADIVAMHLEPGTLSPISLLEFGMFAKSEKLVVCCPLDFGRSGNVWVTGHYEGSKCMLVETMGELKAEVVSRLKRIIKERRDGAE</sequence>
<evidence type="ECO:0000313" key="1">
    <source>
        <dbReference type="EMBL" id="KAF4625542.1"/>
    </source>
</evidence>
<dbReference type="Pfam" id="PF15891">
    <property type="entry name" value="Nuc_deoxyri_tr2"/>
    <property type="match status" value="1"/>
</dbReference>
<evidence type="ECO:0008006" key="3">
    <source>
        <dbReference type="Google" id="ProtNLM"/>
    </source>
</evidence>
<dbReference type="Gene3D" id="3.40.50.450">
    <property type="match status" value="1"/>
</dbReference>
<comment type="caution">
    <text evidence="1">The sequence shown here is derived from an EMBL/GenBank/DDBJ whole genome shotgun (WGS) entry which is preliminary data.</text>
</comment>
<gene>
    <name evidence="1" type="ORF">G7Y89_g12626</name>
</gene>
<keyword evidence="2" id="KW-1185">Reference proteome</keyword>